<organism evidence="1 3">
    <name type="scientific">Batillaria attramentaria</name>
    <dbReference type="NCBI Taxonomy" id="370345"/>
    <lineage>
        <taxon>Eukaryota</taxon>
        <taxon>Metazoa</taxon>
        <taxon>Spiralia</taxon>
        <taxon>Lophotrochozoa</taxon>
        <taxon>Mollusca</taxon>
        <taxon>Gastropoda</taxon>
        <taxon>Caenogastropoda</taxon>
        <taxon>Sorbeoconcha</taxon>
        <taxon>Cerithioidea</taxon>
        <taxon>Batillariidae</taxon>
        <taxon>Batillaria</taxon>
    </lineage>
</organism>
<accession>A0ABD0JU84</accession>
<protein>
    <submittedName>
        <fullName evidence="1">Uncharacterized protein</fullName>
    </submittedName>
</protein>
<name>A0ABD0JU84_9CAEN</name>
<gene>
    <name evidence="2" type="ORF">BaRGS_00011108</name>
    <name evidence="1" type="ORF">BaRGS_00030571</name>
</gene>
<proteinExistence type="predicted"/>
<evidence type="ECO:0000313" key="3">
    <source>
        <dbReference type="Proteomes" id="UP001519460"/>
    </source>
</evidence>
<dbReference type="EMBL" id="JACVVK020000056">
    <property type="protein sequence ID" value="KAK7497713.1"/>
    <property type="molecule type" value="Genomic_DNA"/>
</dbReference>
<dbReference type="EMBL" id="JACVVK020000331">
    <property type="protein sequence ID" value="KAK7478210.1"/>
    <property type="molecule type" value="Genomic_DNA"/>
</dbReference>
<dbReference type="Proteomes" id="UP001519460">
    <property type="component" value="Unassembled WGS sequence"/>
</dbReference>
<dbReference type="AlphaFoldDB" id="A0ABD0JU84"/>
<evidence type="ECO:0000313" key="2">
    <source>
        <dbReference type="EMBL" id="KAK7497713.1"/>
    </source>
</evidence>
<reference evidence="1" key="1">
    <citation type="submission" date="2020-09" db="EMBL/GenBank/DDBJ databases">
        <authorList>
            <person name="Won Y."/>
        </authorList>
    </citation>
    <scope>NUCLEOTIDE SEQUENCE</scope>
    <source>
        <strain evidence="1">Wonlab-2016</strain>
        <tissue evidence="1">Foot muscle</tissue>
    </source>
</reference>
<sequence length="91" mass="9664">MSVNQREKSEDEAGCHGLSSSQALLTGFAPLRFLLPCPWSAGETVETTQSLLRVMSVMNIIHHVMADKSCLPVVLSASTFISPGGSGSVCR</sequence>
<evidence type="ECO:0000313" key="1">
    <source>
        <dbReference type="EMBL" id="KAK7478210.1"/>
    </source>
</evidence>
<keyword evidence="3" id="KW-1185">Reference proteome</keyword>
<reference evidence="1 3" key="2">
    <citation type="journal article" date="2023" name="Sci. Data">
        <title>Genome assembly of the Korean intertidal mud-creeper Batillaria attramentaria.</title>
        <authorList>
            <person name="Patra A.K."/>
            <person name="Ho P.T."/>
            <person name="Jun S."/>
            <person name="Lee S.J."/>
            <person name="Kim Y."/>
            <person name="Won Y.J."/>
        </authorList>
    </citation>
    <scope>NUCLEOTIDE SEQUENCE [LARGE SCALE GENOMIC DNA]</scope>
    <source>
        <strain evidence="2">Wonlab-2016</strain>
        <tissue evidence="1">Foot muscle</tissue>
    </source>
</reference>
<comment type="caution">
    <text evidence="1">The sequence shown here is derived from an EMBL/GenBank/DDBJ whole genome shotgun (WGS) entry which is preliminary data.</text>
</comment>
<reference evidence="1" key="3">
    <citation type="submission" date="2023-01" db="EMBL/GenBank/DDBJ databases">
        <authorList>
            <person name="Patra A."/>
        </authorList>
    </citation>
    <scope>NUCLEOTIDE SEQUENCE</scope>
    <source>
        <strain evidence="1">Wonlab-2016</strain>
        <tissue evidence="1">Foot muscle</tissue>
    </source>
</reference>